<name>A0A6J0MNL6_RAPSA</name>
<dbReference type="RefSeq" id="XP_018474065.1">
    <property type="nucleotide sequence ID" value="XM_018618563.1"/>
</dbReference>
<dbReference type="PANTHER" id="PTHR11439">
    <property type="entry name" value="GAG-POL-RELATED RETROTRANSPOSON"/>
    <property type="match status" value="1"/>
</dbReference>
<dbReference type="AlphaFoldDB" id="A0A6J0MNL6"/>
<proteinExistence type="predicted"/>
<dbReference type="Proteomes" id="UP000504610">
    <property type="component" value="Chromosome 3"/>
</dbReference>
<dbReference type="KEGG" id="rsz:108845341"/>
<dbReference type="CDD" id="cd09272">
    <property type="entry name" value="RNase_HI_RT_Ty1"/>
    <property type="match status" value="1"/>
</dbReference>
<reference evidence="1" key="1">
    <citation type="journal article" date="2019" name="Database">
        <title>The radish genome database (RadishGD): an integrated information resource for radish genomics.</title>
        <authorList>
            <person name="Yu H.J."/>
            <person name="Baek S."/>
            <person name="Lee Y.J."/>
            <person name="Cho A."/>
            <person name="Mun J.H."/>
        </authorList>
    </citation>
    <scope>NUCLEOTIDE SEQUENCE [LARGE SCALE GENOMIC DNA]</scope>
    <source>
        <strain evidence="1">cv. WK10039</strain>
    </source>
</reference>
<dbReference type="GeneID" id="108845341"/>
<protein>
    <submittedName>
        <fullName evidence="2">Uncharacterized mitochondrial protein AtMg00810-like</fullName>
    </submittedName>
</protein>
<dbReference type="InterPro" id="IPR043502">
    <property type="entry name" value="DNA/RNA_pol_sf"/>
</dbReference>
<dbReference type="PANTHER" id="PTHR11439:SF470">
    <property type="entry name" value="CYSTEINE-RICH RLK (RECEPTOR-LIKE PROTEIN KINASE) 8"/>
    <property type="match status" value="1"/>
</dbReference>
<evidence type="ECO:0000313" key="2">
    <source>
        <dbReference type="RefSeq" id="XP_018474065.1"/>
    </source>
</evidence>
<dbReference type="SUPFAM" id="SSF56672">
    <property type="entry name" value="DNA/RNA polymerases"/>
    <property type="match status" value="1"/>
</dbReference>
<accession>A0A6J0MNL6</accession>
<reference evidence="2" key="2">
    <citation type="submission" date="2025-08" db="UniProtKB">
        <authorList>
            <consortium name="RefSeq"/>
        </authorList>
    </citation>
    <scope>IDENTIFICATION</scope>
    <source>
        <tissue evidence="2">Leaf</tissue>
    </source>
</reference>
<dbReference type="OrthoDB" id="414945at2759"/>
<organism evidence="1 2">
    <name type="scientific">Raphanus sativus</name>
    <name type="common">Radish</name>
    <name type="synonym">Raphanus raphanistrum var. sativus</name>
    <dbReference type="NCBI Taxonomy" id="3726"/>
    <lineage>
        <taxon>Eukaryota</taxon>
        <taxon>Viridiplantae</taxon>
        <taxon>Streptophyta</taxon>
        <taxon>Embryophyta</taxon>
        <taxon>Tracheophyta</taxon>
        <taxon>Spermatophyta</taxon>
        <taxon>Magnoliopsida</taxon>
        <taxon>eudicotyledons</taxon>
        <taxon>Gunneridae</taxon>
        <taxon>Pentapetalae</taxon>
        <taxon>rosids</taxon>
        <taxon>malvids</taxon>
        <taxon>Brassicales</taxon>
        <taxon>Brassicaceae</taxon>
        <taxon>Brassiceae</taxon>
        <taxon>Raphanus</taxon>
    </lineage>
</organism>
<evidence type="ECO:0000313" key="1">
    <source>
        <dbReference type="Proteomes" id="UP000504610"/>
    </source>
</evidence>
<sequence length="291" mass="33084">MKDLGRAKYFLGIEIARGPEGMFLSQRKYALDIITEAELLGCKPVSTPMEQNHKLLSDAGPYYNNPARFRRFVGKLVYLSITRHELSYAIHVLSQVMHKPREAHWDAVVRVMRYLKGCPGQGIMLNAVSDLRLRIFCDADWAACPNTRRSLSSFITLLGNSPISWKTKKQDTVSYSSAEAEYRSMAAALRELKWLKRLLCDMGVQHKAPMEMFCDSKSALYIANKPVFHERTKHIESDCHSVRDAVQDRLIVTRHVRTTEQLADIMTKALGAPAFNYLLSKLGVRNLHSPT</sequence>
<keyword evidence="1" id="KW-1185">Reference proteome</keyword>
<gene>
    <name evidence="2" type="primary">LOC108845341</name>
</gene>